<dbReference type="Proteomes" id="UP000219452">
    <property type="component" value="Unassembled WGS sequence"/>
</dbReference>
<dbReference type="GO" id="GO:0019878">
    <property type="term" value="P:lysine biosynthetic process via aminoadipic acid"/>
    <property type="evidence" value="ECO:0007669"/>
    <property type="project" value="TreeGrafter"/>
</dbReference>
<keyword evidence="2 4" id="KW-0808">Transferase</keyword>
<dbReference type="GO" id="GO:0005829">
    <property type="term" value="C:cytosol"/>
    <property type="evidence" value="ECO:0007669"/>
    <property type="project" value="TreeGrafter"/>
</dbReference>
<reference evidence="5" key="1">
    <citation type="submission" date="2017-09" db="EMBL/GenBank/DDBJ databases">
        <authorList>
            <person name="Varghese N."/>
            <person name="Submissions S."/>
        </authorList>
    </citation>
    <scope>NUCLEOTIDE SEQUENCE [LARGE SCALE GENOMIC DNA]</scope>
    <source>
        <strain evidence="5">DSM 29961</strain>
    </source>
</reference>
<gene>
    <name evidence="4" type="ORF">SAMN06269250_6301</name>
</gene>
<dbReference type="OrthoDB" id="9808281at2"/>
<feature type="domain" description="4'-phosphopantetheinyl transferase" evidence="3">
    <location>
        <begin position="126"/>
        <end position="196"/>
    </location>
</feature>
<dbReference type="EMBL" id="OCNH01000009">
    <property type="protein sequence ID" value="SOD99172.1"/>
    <property type="molecule type" value="Genomic_DNA"/>
</dbReference>
<dbReference type="GO" id="GO:0008897">
    <property type="term" value="F:holo-[acyl-carrier-protein] synthase activity"/>
    <property type="evidence" value="ECO:0007669"/>
    <property type="project" value="InterPro"/>
</dbReference>
<dbReference type="PANTHER" id="PTHR12215">
    <property type="entry name" value="PHOSPHOPANTETHEINE TRANSFERASE"/>
    <property type="match status" value="1"/>
</dbReference>
<dbReference type="PANTHER" id="PTHR12215:SF10">
    <property type="entry name" value="L-AMINOADIPATE-SEMIALDEHYDE DEHYDROGENASE-PHOSPHOPANTETHEINYL TRANSFERASE"/>
    <property type="match status" value="1"/>
</dbReference>
<protein>
    <submittedName>
        <fullName evidence="4">4'-phosphopantetheinyl transferase superfamily protein</fullName>
    </submittedName>
</protein>
<sequence length="262" mass="29583">MDTLPKTFELLFARDTITFRGCLALLPATRQSDLPVHQYLTKREVQLMNTYMSANRQFTYVAGRLCAKAALRQYVGQPYGYQDFFIDKGVFDHPLVVHNTSTSNLQVSISHCASIVGAMAYSEHHPVGLDIECLNPHINQFKEEIITIAERRLIDALSGNSTRYYTSLWAAKEALSKILRTGLMTPFSLLEVSQLILKPWGVEFSFENFPQYKSLVFSTEHCLFAIALPRKTTLVGEAKLAALLRDYYLKTTVCQLISDVSA</sequence>
<keyword evidence="5" id="KW-1185">Reference proteome</keyword>
<evidence type="ECO:0000313" key="5">
    <source>
        <dbReference type="Proteomes" id="UP000219452"/>
    </source>
</evidence>
<proteinExistence type="inferred from homology"/>
<dbReference type="Gene3D" id="3.90.470.20">
    <property type="entry name" value="4'-phosphopantetheinyl transferase domain"/>
    <property type="match status" value="2"/>
</dbReference>
<dbReference type="InterPro" id="IPR008278">
    <property type="entry name" value="4-PPantetheinyl_Trfase_dom"/>
</dbReference>
<organism evidence="4 5">
    <name type="scientific">Spirosoma fluviale</name>
    <dbReference type="NCBI Taxonomy" id="1597977"/>
    <lineage>
        <taxon>Bacteria</taxon>
        <taxon>Pseudomonadati</taxon>
        <taxon>Bacteroidota</taxon>
        <taxon>Cytophagia</taxon>
        <taxon>Cytophagales</taxon>
        <taxon>Cytophagaceae</taxon>
        <taxon>Spirosoma</taxon>
    </lineage>
</organism>
<evidence type="ECO:0000313" key="4">
    <source>
        <dbReference type="EMBL" id="SOD99172.1"/>
    </source>
</evidence>
<accession>A0A286GUL8</accession>
<dbReference type="InterPro" id="IPR037143">
    <property type="entry name" value="4-PPantetheinyl_Trfase_dom_sf"/>
</dbReference>
<dbReference type="SUPFAM" id="SSF56214">
    <property type="entry name" value="4'-phosphopantetheinyl transferase"/>
    <property type="match status" value="2"/>
</dbReference>
<name>A0A286GUL8_9BACT</name>
<evidence type="ECO:0000256" key="2">
    <source>
        <dbReference type="ARBA" id="ARBA00022679"/>
    </source>
</evidence>
<evidence type="ECO:0000259" key="3">
    <source>
        <dbReference type="Pfam" id="PF01648"/>
    </source>
</evidence>
<dbReference type="RefSeq" id="WP_097131667.1">
    <property type="nucleotide sequence ID" value="NZ_OCNH01000009.1"/>
</dbReference>
<dbReference type="InterPro" id="IPR050559">
    <property type="entry name" value="P-Pant_transferase_sf"/>
</dbReference>
<dbReference type="AlphaFoldDB" id="A0A286GUL8"/>
<dbReference type="GO" id="GO:0000287">
    <property type="term" value="F:magnesium ion binding"/>
    <property type="evidence" value="ECO:0007669"/>
    <property type="project" value="InterPro"/>
</dbReference>
<evidence type="ECO:0000256" key="1">
    <source>
        <dbReference type="ARBA" id="ARBA00010990"/>
    </source>
</evidence>
<dbReference type="Pfam" id="PF01648">
    <property type="entry name" value="ACPS"/>
    <property type="match status" value="1"/>
</dbReference>
<comment type="similarity">
    <text evidence="1">Belongs to the P-Pant transferase superfamily. Gsp/Sfp/HetI/AcpT family.</text>
</comment>